<dbReference type="GO" id="GO:0016020">
    <property type="term" value="C:membrane"/>
    <property type="evidence" value="ECO:0007669"/>
    <property type="project" value="TreeGrafter"/>
</dbReference>
<gene>
    <name evidence="2" type="ORF">MSP1401_LOCUS4299</name>
</gene>
<evidence type="ECO:0000313" key="2">
    <source>
        <dbReference type="EMBL" id="CAD8436731.1"/>
    </source>
</evidence>
<feature type="transmembrane region" description="Helical" evidence="1">
    <location>
        <begin position="124"/>
        <end position="145"/>
    </location>
</feature>
<proteinExistence type="predicted"/>
<keyword evidence="1" id="KW-1133">Transmembrane helix</keyword>
<reference evidence="2" key="1">
    <citation type="submission" date="2021-01" db="EMBL/GenBank/DDBJ databases">
        <authorList>
            <person name="Corre E."/>
            <person name="Pelletier E."/>
            <person name="Niang G."/>
            <person name="Scheremetjew M."/>
            <person name="Finn R."/>
            <person name="Kale V."/>
            <person name="Holt S."/>
            <person name="Cochrane G."/>
            <person name="Meng A."/>
            <person name="Brown T."/>
            <person name="Cohen L."/>
        </authorList>
    </citation>
    <scope>NUCLEOTIDE SEQUENCE</scope>
    <source>
        <strain evidence="2">CCAC1681</strain>
    </source>
</reference>
<protein>
    <recommendedName>
        <fullName evidence="3">Steroid 5-alpha reductase C-terminal domain-containing protein</fullName>
    </recommendedName>
</protein>
<keyword evidence="1" id="KW-0472">Membrane</keyword>
<dbReference type="Gene3D" id="1.20.120.1630">
    <property type="match status" value="1"/>
</dbReference>
<organism evidence="2">
    <name type="scientific">Micromonas pusilla</name>
    <name type="common">Picoplanktonic green alga</name>
    <name type="synonym">Chromulina pusilla</name>
    <dbReference type="NCBI Taxonomy" id="38833"/>
    <lineage>
        <taxon>Eukaryota</taxon>
        <taxon>Viridiplantae</taxon>
        <taxon>Chlorophyta</taxon>
        <taxon>Mamiellophyceae</taxon>
        <taxon>Mamiellales</taxon>
        <taxon>Mamiellaceae</taxon>
        <taxon>Micromonas</taxon>
    </lineage>
</organism>
<dbReference type="PROSITE" id="PS50244">
    <property type="entry name" value="S5A_REDUCTASE"/>
    <property type="match status" value="1"/>
</dbReference>
<accession>A0A7S0CZH6</accession>
<keyword evidence="1" id="KW-0812">Transmembrane</keyword>
<sequence length="317" mass="35402">MFPTSIESLDWGNPDHLVTVACAAFAAWCLVASWVTGTHSHVDRLWSITPAVYAGVYAYISAFDARCTLMASLVAVWGARLTYNFARKGGYSAGEQDYRWPVLQGLALLGNPVAWQIFNVSFIAAYQHFLLLLISAGPMSVAFAMRGTPLRLTGPDLIATACFISFLALETAADEQQWRFQNAKKEVKGFPRERRARDDYARGFLTRGLFKFSRHPNFFAEQGIWVSFALFAVLHGSGEDENFINGAFSRERWLSPRGGLGAILLVLLFQGSTRFTESITLKKYPAYADYRKCTSQLVPLPPFGTMPPFAKPRKLRD</sequence>
<dbReference type="InterPro" id="IPR010721">
    <property type="entry name" value="UstE-like"/>
</dbReference>
<dbReference type="PANTHER" id="PTHR32251:SF23">
    <property type="entry name" value="3-OXO-5-ALPHA-STEROID 4-DEHYDROGENASE (DUF1295)"/>
    <property type="match status" value="1"/>
</dbReference>
<evidence type="ECO:0008006" key="3">
    <source>
        <dbReference type="Google" id="ProtNLM"/>
    </source>
</evidence>
<name>A0A7S0CZH6_MICPS</name>
<evidence type="ECO:0000256" key="1">
    <source>
        <dbReference type="SAM" id="Phobius"/>
    </source>
</evidence>
<dbReference type="Pfam" id="PF06966">
    <property type="entry name" value="DUF1295"/>
    <property type="match status" value="1"/>
</dbReference>
<dbReference type="EMBL" id="HBEN01005251">
    <property type="protein sequence ID" value="CAD8436731.1"/>
    <property type="molecule type" value="Transcribed_RNA"/>
</dbReference>
<dbReference type="PANTHER" id="PTHR32251">
    <property type="entry name" value="3-OXO-5-ALPHA-STEROID 4-DEHYDROGENASE"/>
    <property type="match status" value="1"/>
</dbReference>
<feature type="transmembrane region" description="Helical" evidence="1">
    <location>
        <begin position="17"/>
        <end position="36"/>
    </location>
</feature>
<dbReference type="AlphaFoldDB" id="A0A7S0CZH6"/>